<feature type="domain" description="Btz" evidence="14">
    <location>
        <begin position="110"/>
        <end position="228"/>
    </location>
</feature>
<organism evidence="15 16">
    <name type="scientific">Plasmodium falciparum NF135/5.C10</name>
    <dbReference type="NCBI Taxonomy" id="1036726"/>
    <lineage>
        <taxon>Eukaryota</taxon>
        <taxon>Sar</taxon>
        <taxon>Alveolata</taxon>
        <taxon>Apicomplexa</taxon>
        <taxon>Aconoidasida</taxon>
        <taxon>Haemosporida</taxon>
        <taxon>Plasmodiidae</taxon>
        <taxon>Plasmodium</taxon>
        <taxon>Plasmodium (Laverania)</taxon>
    </lineage>
</organism>
<evidence type="ECO:0000256" key="1">
    <source>
        <dbReference type="ARBA" id="ARBA00004123"/>
    </source>
</evidence>
<evidence type="ECO:0000256" key="8">
    <source>
        <dbReference type="ARBA" id="ARBA00022845"/>
    </source>
</evidence>
<evidence type="ECO:0000256" key="10">
    <source>
        <dbReference type="ARBA" id="ARBA00023161"/>
    </source>
</evidence>
<keyword evidence="12" id="KW-0539">Nucleus</keyword>
<gene>
    <name evidence="15" type="ORF">PFNF135_05355</name>
</gene>
<keyword evidence="7" id="KW-0509">mRNA transport</keyword>
<feature type="compositionally biased region" description="Basic and acidic residues" evidence="13">
    <location>
        <begin position="71"/>
        <end position="84"/>
    </location>
</feature>
<evidence type="ECO:0000256" key="11">
    <source>
        <dbReference type="ARBA" id="ARBA00023187"/>
    </source>
</evidence>
<proteinExistence type="inferred from homology"/>
<dbReference type="GO" id="GO:0006417">
    <property type="term" value="P:regulation of translation"/>
    <property type="evidence" value="ECO:0007669"/>
    <property type="project" value="UniProtKB-KW"/>
</dbReference>
<keyword evidence="9" id="KW-0694">RNA-binding</keyword>
<name>W4I9D2_PLAFA</name>
<dbReference type="GO" id="GO:0035145">
    <property type="term" value="C:exon-exon junction complex"/>
    <property type="evidence" value="ECO:0007669"/>
    <property type="project" value="InterPro"/>
</dbReference>
<dbReference type="GO" id="GO:0005737">
    <property type="term" value="C:cytoplasm"/>
    <property type="evidence" value="ECO:0007669"/>
    <property type="project" value="UniProtKB-SubCell"/>
</dbReference>
<reference evidence="15 16" key="2">
    <citation type="submission" date="2013-02" db="EMBL/GenBank/DDBJ databases">
        <title>The Genome Sequence of Plasmodium falciparum NF135/5.C10.</title>
        <authorList>
            <consortium name="The Broad Institute Genome Sequencing Platform"/>
            <consortium name="The Broad Institute Genome Sequencing Center for Infectious Disease"/>
            <person name="Neafsey D."/>
            <person name="Cheeseman I."/>
            <person name="Volkman S."/>
            <person name="Adams J."/>
            <person name="Walker B."/>
            <person name="Young S.K."/>
            <person name="Zeng Q."/>
            <person name="Gargeya S."/>
            <person name="Fitzgerald M."/>
            <person name="Haas B."/>
            <person name="Abouelleil A."/>
            <person name="Alvarado L."/>
            <person name="Arachchi H.M."/>
            <person name="Berlin A.M."/>
            <person name="Chapman S.B."/>
            <person name="Dewar J."/>
            <person name="Goldberg J."/>
            <person name="Griggs A."/>
            <person name="Gujja S."/>
            <person name="Hansen M."/>
            <person name="Howarth C."/>
            <person name="Imamovic A."/>
            <person name="Larimer J."/>
            <person name="McCowan C."/>
            <person name="Murphy C."/>
            <person name="Neiman D."/>
            <person name="Pearson M."/>
            <person name="Priest M."/>
            <person name="Roberts A."/>
            <person name="Saif S."/>
            <person name="Shea T."/>
            <person name="Sisk P."/>
            <person name="Sykes S."/>
            <person name="Wortman J."/>
            <person name="Nusbaum C."/>
            <person name="Birren B."/>
        </authorList>
    </citation>
    <scope>NUCLEOTIDE SEQUENCE [LARGE SCALE GENOMIC DNA]</scope>
    <source>
        <strain evidence="15 16">NF135/5.C10</strain>
    </source>
</reference>
<keyword evidence="4" id="KW-0813">Transport</keyword>
<reference evidence="15 16" key="1">
    <citation type="submission" date="2013-02" db="EMBL/GenBank/DDBJ databases">
        <title>The Genome Annotation of Plasmodium falciparum NF135/5.C10.</title>
        <authorList>
            <consortium name="The Broad Institute Genome Sequencing Platform"/>
            <consortium name="The Broad Institute Genome Sequencing Center for Infectious Disease"/>
            <person name="Neafsey D."/>
            <person name="Hoffman S."/>
            <person name="Volkman S."/>
            <person name="Rosenthal P."/>
            <person name="Walker B."/>
            <person name="Young S.K."/>
            <person name="Zeng Q."/>
            <person name="Gargeya S."/>
            <person name="Fitzgerald M."/>
            <person name="Haas B."/>
            <person name="Abouelleil A."/>
            <person name="Allen A.W."/>
            <person name="Alvarado L."/>
            <person name="Arachchi H.M."/>
            <person name="Berlin A.M."/>
            <person name="Chapman S.B."/>
            <person name="Gainer-Dewar J."/>
            <person name="Goldberg J."/>
            <person name="Griggs A."/>
            <person name="Gujja S."/>
            <person name="Hansen M."/>
            <person name="Howarth C."/>
            <person name="Imamovic A."/>
            <person name="Ireland A."/>
            <person name="Larimer J."/>
            <person name="McCowan C."/>
            <person name="Murphy C."/>
            <person name="Pearson M."/>
            <person name="Poon T.W."/>
            <person name="Priest M."/>
            <person name="Roberts A."/>
            <person name="Saif S."/>
            <person name="Shea T."/>
            <person name="Sisk P."/>
            <person name="Sykes S."/>
            <person name="Wortman J."/>
            <person name="Nusbaum C."/>
            <person name="Birren B."/>
        </authorList>
    </citation>
    <scope>NUCLEOTIDE SEQUENCE [LARGE SCALE GENOMIC DNA]</scope>
    <source>
        <strain evidence="15 16">NF135/5.C10</strain>
    </source>
</reference>
<sequence length="412" mass="49933">MDVKNLRSEYILEEENNVFEDYKSYISDSVENKSIDFKNDLSSSCSKNINEEYDKEEEEAEEGLKGNVYENKNEDKKEEKLNDRTNEQCDNINVNKIKTTNLINLKVEDNKLEERNYNDDNNKINKNTTTNKMLQDLEDKNYSIKEKMKEDPCYVPKESGYFLHDNRFENNEKKLYDKKVKNYKNQYTEEKRWKHDLFYDYKYDEYVKRDNKNHNKTYHNYNNNNNNNNNNNKFYVSKNKYDNNKKNDYNFSYKNYKERYYYDKGNRIKHNNSITYYKHYNDIRTKVEIKRETNIKNDNKNEKVNFLTLDNKTNNNTQKKKHLKETLLKKYDDHMEKITEKENQNKSTSSKKEKQIILNGDIVIETKKEEEYENIKKGEEKCIKDNIIHEQEEKNINDVSSKNMVASINDVK</sequence>
<dbReference type="EMBL" id="KI926070">
    <property type="protein sequence ID" value="ETW40313.1"/>
    <property type="molecule type" value="Genomic_DNA"/>
</dbReference>
<keyword evidence="6" id="KW-0507">mRNA processing</keyword>
<evidence type="ECO:0000259" key="14">
    <source>
        <dbReference type="SMART" id="SM01044"/>
    </source>
</evidence>
<evidence type="ECO:0000256" key="7">
    <source>
        <dbReference type="ARBA" id="ARBA00022816"/>
    </source>
</evidence>
<dbReference type="GO" id="GO:0008380">
    <property type="term" value="P:RNA splicing"/>
    <property type="evidence" value="ECO:0007669"/>
    <property type="project" value="UniProtKB-KW"/>
</dbReference>
<dbReference type="GO" id="GO:0051028">
    <property type="term" value="P:mRNA transport"/>
    <property type="evidence" value="ECO:0007669"/>
    <property type="project" value="UniProtKB-KW"/>
</dbReference>
<evidence type="ECO:0000256" key="4">
    <source>
        <dbReference type="ARBA" id="ARBA00022448"/>
    </source>
</evidence>
<evidence type="ECO:0000256" key="5">
    <source>
        <dbReference type="ARBA" id="ARBA00022490"/>
    </source>
</evidence>
<accession>W4I9D2</accession>
<evidence type="ECO:0000256" key="13">
    <source>
        <dbReference type="SAM" id="MobiDB-lite"/>
    </source>
</evidence>
<keyword evidence="5" id="KW-0963">Cytoplasm</keyword>
<feature type="compositionally biased region" description="Acidic residues" evidence="13">
    <location>
        <begin position="51"/>
        <end position="61"/>
    </location>
</feature>
<dbReference type="AlphaFoldDB" id="W4I9D2"/>
<feature type="compositionally biased region" description="Low complexity" evidence="13">
    <location>
        <begin position="218"/>
        <end position="233"/>
    </location>
</feature>
<keyword evidence="11" id="KW-0508">mRNA splicing</keyword>
<dbReference type="GO" id="GO:0003729">
    <property type="term" value="F:mRNA binding"/>
    <property type="evidence" value="ECO:0007669"/>
    <property type="project" value="InterPro"/>
</dbReference>
<evidence type="ECO:0000256" key="9">
    <source>
        <dbReference type="ARBA" id="ARBA00022884"/>
    </source>
</evidence>
<keyword evidence="10" id="KW-0866">Nonsense-mediated mRNA decay</keyword>
<feature type="region of interest" description="Disordered" evidence="13">
    <location>
        <begin position="49"/>
        <end position="84"/>
    </location>
</feature>
<evidence type="ECO:0000256" key="12">
    <source>
        <dbReference type="ARBA" id="ARBA00023242"/>
    </source>
</evidence>
<evidence type="ECO:0000256" key="3">
    <source>
        <dbReference type="ARBA" id="ARBA00009548"/>
    </source>
</evidence>
<dbReference type="Proteomes" id="UP000019114">
    <property type="component" value="Unassembled WGS sequence"/>
</dbReference>
<evidence type="ECO:0000256" key="6">
    <source>
        <dbReference type="ARBA" id="ARBA00022664"/>
    </source>
</evidence>
<comment type="similarity">
    <text evidence="3">Belongs to the CASC3 family.</text>
</comment>
<dbReference type="InterPro" id="IPR018545">
    <property type="entry name" value="Btz_dom"/>
</dbReference>
<evidence type="ECO:0000313" key="16">
    <source>
        <dbReference type="Proteomes" id="UP000019114"/>
    </source>
</evidence>
<keyword evidence="8" id="KW-0810">Translation regulation</keyword>
<evidence type="ECO:0000313" key="15">
    <source>
        <dbReference type="EMBL" id="ETW40313.1"/>
    </source>
</evidence>
<dbReference type="GO" id="GO:0006397">
    <property type="term" value="P:mRNA processing"/>
    <property type="evidence" value="ECO:0007669"/>
    <property type="project" value="UniProtKB-KW"/>
</dbReference>
<dbReference type="GO" id="GO:0000184">
    <property type="term" value="P:nuclear-transcribed mRNA catabolic process, nonsense-mediated decay"/>
    <property type="evidence" value="ECO:0007669"/>
    <property type="project" value="UniProtKB-KW"/>
</dbReference>
<dbReference type="Pfam" id="PF09405">
    <property type="entry name" value="Btz"/>
    <property type="match status" value="1"/>
</dbReference>
<feature type="region of interest" description="Disordered" evidence="13">
    <location>
        <begin position="214"/>
        <end position="233"/>
    </location>
</feature>
<dbReference type="SMART" id="SM01044">
    <property type="entry name" value="Btz"/>
    <property type="match status" value="1"/>
</dbReference>
<dbReference type="OrthoDB" id="373011at2759"/>
<evidence type="ECO:0000256" key="2">
    <source>
        <dbReference type="ARBA" id="ARBA00004496"/>
    </source>
</evidence>
<comment type="subcellular location">
    <subcellularLocation>
        <location evidence="2">Cytoplasm</location>
    </subcellularLocation>
    <subcellularLocation>
        <location evidence="1">Nucleus</location>
    </subcellularLocation>
</comment>
<protein>
    <recommendedName>
        <fullName evidence="14">Btz domain-containing protein</fullName>
    </recommendedName>
</protein>